<dbReference type="CDD" id="cd06464">
    <property type="entry name" value="ACD_sHsps-like"/>
    <property type="match status" value="1"/>
</dbReference>
<comment type="similarity">
    <text evidence="1 2">Belongs to the small heat shock protein (HSP20) family.</text>
</comment>
<dbReference type="EMBL" id="JAGQDD010000008">
    <property type="protein sequence ID" value="MBQ0931373.1"/>
    <property type="molecule type" value="Genomic_DNA"/>
</dbReference>
<feature type="domain" description="SHSP" evidence="3">
    <location>
        <begin position="34"/>
        <end position="146"/>
    </location>
</feature>
<sequence length="146" mass="15932">MFLVPVGRPSSDFSRSIERLFDEHFFDRFAAPAAAERAGRTPALDITETAQAYVVQADLPGVAREDVKVQIEGRRISLSAAVRQDGEAKPGERLLYRERSGGSFARSFTLPVEIDQSASEARLDNGVLTLTLAKRGATTASQLEVH</sequence>
<comment type="caution">
    <text evidence="4">The sequence shown here is derived from an EMBL/GenBank/DDBJ whole genome shotgun (WGS) entry which is preliminary data.</text>
</comment>
<gene>
    <name evidence="4" type="ORF">KAK03_12845</name>
</gene>
<evidence type="ECO:0000259" key="3">
    <source>
        <dbReference type="PROSITE" id="PS01031"/>
    </source>
</evidence>
<evidence type="ECO:0000256" key="1">
    <source>
        <dbReference type="PROSITE-ProRule" id="PRU00285"/>
    </source>
</evidence>
<name>A0A940YBZ6_9BURK</name>
<dbReference type="PANTHER" id="PTHR11527">
    <property type="entry name" value="HEAT-SHOCK PROTEIN 20 FAMILY MEMBER"/>
    <property type="match status" value="1"/>
</dbReference>
<protein>
    <submittedName>
        <fullName evidence="4">Hsp20/alpha crystallin family protein</fullName>
    </submittedName>
</protein>
<organism evidence="4 5">
    <name type="scientific">Ideonella alba</name>
    <dbReference type="NCBI Taxonomy" id="2824118"/>
    <lineage>
        <taxon>Bacteria</taxon>
        <taxon>Pseudomonadati</taxon>
        <taxon>Pseudomonadota</taxon>
        <taxon>Betaproteobacteria</taxon>
        <taxon>Burkholderiales</taxon>
        <taxon>Sphaerotilaceae</taxon>
        <taxon>Ideonella</taxon>
    </lineage>
</organism>
<dbReference type="Proteomes" id="UP000676246">
    <property type="component" value="Unassembled WGS sequence"/>
</dbReference>
<dbReference type="InterPro" id="IPR002068">
    <property type="entry name" value="A-crystallin/Hsp20_dom"/>
</dbReference>
<evidence type="ECO:0000313" key="5">
    <source>
        <dbReference type="Proteomes" id="UP000676246"/>
    </source>
</evidence>
<dbReference type="Pfam" id="PF00011">
    <property type="entry name" value="HSP20"/>
    <property type="match status" value="1"/>
</dbReference>
<dbReference type="Gene3D" id="2.60.40.790">
    <property type="match status" value="1"/>
</dbReference>
<reference evidence="4 5" key="1">
    <citation type="submission" date="2021-04" db="EMBL/GenBank/DDBJ databases">
        <title>The genome sequence of Ideonella sp. 3Y2.</title>
        <authorList>
            <person name="Liu Y."/>
        </authorList>
    </citation>
    <scope>NUCLEOTIDE SEQUENCE [LARGE SCALE GENOMIC DNA]</scope>
    <source>
        <strain evidence="4 5">3Y2</strain>
    </source>
</reference>
<evidence type="ECO:0000313" key="4">
    <source>
        <dbReference type="EMBL" id="MBQ0931373.1"/>
    </source>
</evidence>
<dbReference type="AlphaFoldDB" id="A0A940YBZ6"/>
<dbReference type="InterPro" id="IPR031107">
    <property type="entry name" value="Small_HSP"/>
</dbReference>
<dbReference type="InterPro" id="IPR008978">
    <property type="entry name" value="HSP20-like_chaperone"/>
</dbReference>
<proteinExistence type="inferred from homology"/>
<evidence type="ECO:0000256" key="2">
    <source>
        <dbReference type="RuleBase" id="RU003616"/>
    </source>
</evidence>
<dbReference type="SUPFAM" id="SSF49764">
    <property type="entry name" value="HSP20-like chaperones"/>
    <property type="match status" value="1"/>
</dbReference>
<dbReference type="PROSITE" id="PS01031">
    <property type="entry name" value="SHSP"/>
    <property type="match status" value="1"/>
</dbReference>
<dbReference type="RefSeq" id="WP_210854353.1">
    <property type="nucleotide sequence ID" value="NZ_JAGQDD010000008.1"/>
</dbReference>
<keyword evidence="5" id="KW-1185">Reference proteome</keyword>
<accession>A0A940YBZ6</accession>